<evidence type="ECO:0000256" key="3">
    <source>
        <dbReference type="ARBA" id="ARBA00023125"/>
    </source>
</evidence>
<comment type="similarity">
    <text evidence="1">Belongs to the LysR transcriptional regulatory family.</text>
</comment>
<keyword evidence="4" id="KW-0804">Transcription</keyword>
<dbReference type="PANTHER" id="PTHR30346:SF28">
    <property type="entry name" value="HTH-TYPE TRANSCRIPTIONAL REGULATOR CYNR"/>
    <property type="match status" value="1"/>
</dbReference>
<evidence type="ECO:0000256" key="2">
    <source>
        <dbReference type="ARBA" id="ARBA00023015"/>
    </source>
</evidence>
<dbReference type="FunFam" id="1.10.10.10:FF:000001">
    <property type="entry name" value="LysR family transcriptional regulator"/>
    <property type="match status" value="1"/>
</dbReference>
<dbReference type="GO" id="GO:0003700">
    <property type="term" value="F:DNA-binding transcription factor activity"/>
    <property type="evidence" value="ECO:0007669"/>
    <property type="project" value="InterPro"/>
</dbReference>
<accession>A0A511X798</accession>
<dbReference type="InterPro" id="IPR036388">
    <property type="entry name" value="WH-like_DNA-bd_sf"/>
</dbReference>
<dbReference type="Gene3D" id="3.40.190.10">
    <property type="entry name" value="Periplasmic binding protein-like II"/>
    <property type="match status" value="2"/>
</dbReference>
<dbReference type="GO" id="GO:0032993">
    <property type="term" value="C:protein-DNA complex"/>
    <property type="evidence" value="ECO:0007669"/>
    <property type="project" value="TreeGrafter"/>
</dbReference>
<dbReference type="PANTHER" id="PTHR30346">
    <property type="entry name" value="TRANSCRIPTIONAL DUAL REGULATOR HCAR-RELATED"/>
    <property type="match status" value="1"/>
</dbReference>
<name>A0A511X798_9PROT</name>
<dbReference type="STRING" id="1120919.GCA_000429165_00705"/>
<proteinExistence type="inferred from homology"/>
<feature type="domain" description="HTH lysR-type" evidence="5">
    <location>
        <begin position="7"/>
        <end position="64"/>
    </location>
</feature>
<dbReference type="CDD" id="cd08414">
    <property type="entry name" value="PBP2_LTTR_aromatics_like"/>
    <property type="match status" value="1"/>
</dbReference>
<organism evidence="6 7">
    <name type="scientific">Acetobacter nitrogenifigens DSM 23921 = NBRC 105050</name>
    <dbReference type="NCBI Taxonomy" id="1120919"/>
    <lineage>
        <taxon>Bacteria</taxon>
        <taxon>Pseudomonadati</taxon>
        <taxon>Pseudomonadota</taxon>
        <taxon>Alphaproteobacteria</taxon>
        <taxon>Acetobacterales</taxon>
        <taxon>Acetobacteraceae</taxon>
        <taxon>Acetobacter</taxon>
    </lineage>
</organism>
<gene>
    <name evidence="6" type="ORF">ANI02nite_06850</name>
</gene>
<evidence type="ECO:0000313" key="7">
    <source>
        <dbReference type="Proteomes" id="UP000321635"/>
    </source>
</evidence>
<evidence type="ECO:0000259" key="5">
    <source>
        <dbReference type="PROSITE" id="PS50931"/>
    </source>
</evidence>
<evidence type="ECO:0000256" key="4">
    <source>
        <dbReference type="ARBA" id="ARBA00023163"/>
    </source>
</evidence>
<comment type="caution">
    <text evidence="6">The sequence shown here is derived from an EMBL/GenBank/DDBJ whole genome shotgun (WGS) entry which is preliminary data.</text>
</comment>
<dbReference type="SUPFAM" id="SSF46785">
    <property type="entry name" value="Winged helix' DNA-binding domain"/>
    <property type="match status" value="1"/>
</dbReference>
<dbReference type="InterPro" id="IPR036390">
    <property type="entry name" value="WH_DNA-bd_sf"/>
</dbReference>
<dbReference type="PROSITE" id="PS50931">
    <property type="entry name" value="HTH_LYSR"/>
    <property type="match status" value="1"/>
</dbReference>
<evidence type="ECO:0000256" key="1">
    <source>
        <dbReference type="ARBA" id="ARBA00009437"/>
    </source>
</evidence>
<protein>
    <submittedName>
        <fullName evidence="6">LysR family transcriptional regulator</fullName>
    </submittedName>
</protein>
<dbReference type="Pfam" id="PF00126">
    <property type="entry name" value="HTH_1"/>
    <property type="match status" value="1"/>
</dbReference>
<dbReference type="Gene3D" id="1.10.10.10">
    <property type="entry name" value="Winged helix-like DNA-binding domain superfamily/Winged helix DNA-binding domain"/>
    <property type="match status" value="1"/>
</dbReference>
<keyword evidence="3" id="KW-0238">DNA-binding</keyword>
<evidence type="ECO:0000313" key="6">
    <source>
        <dbReference type="EMBL" id="GEN58801.1"/>
    </source>
</evidence>
<dbReference type="Proteomes" id="UP000321635">
    <property type="component" value="Unassembled WGS sequence"/>
</dbReference>
<dbReference type="AlphaFoldDB" id="A0A511X798"/>
<keyword evidence="2" id="KW-0805">Transcription regulation</keyword>
<dbReference type="RefSeq" id="WP_051291891.1">
    <property type="nucleotide sequence ID" value="NZ_AUBI01000002.1"/>
</dbReference>
<dbReference type="EMBL" id="BJYF01000003">
    <property type="protein sequence ID" value="GEN58801.1"/>
    <property type="molecule type" value="Genomic_DNA"/>
</dbReference>
<keyword evidence="7" id="KW-1185">Reference proteome</keyword>
<dbReference type="SUPFAM" id="SSF53850">
    <property type="entry name" value="Periplasmic binding protein-like II"/>
    <property type="match status" value="1"/>
</dbReference>
<dbReference type="InterPro" id="IPR005119">
    <property type="entry name" value="LysR_subst-bd"/>
</dbReference>
<dbReference type="GO" id="GO:0003677">
    <property type="term" value="F:DNA binding"/>
    <property type="evidence" value="ECO:0007669"/>
    <property type="project" value="UniProtKB-KW"/>
</dbReference>
<dbReference type="InterPro" id="IPR000847">
    <property type="entry name" value="LysR_HTH_N"/>
</dbReference>
<sequence length="295" mass="31927">MDPLVSLSLRRLRAFLVVCDTLHIGKAAQIMQIAQPALSQQIRSLEGALGVRLFHRRKRGIDLTEAGTAYREEAGRLLAAHKHAADVARRVARGELGSLAVGYITSAMFGGKLPLLIRRMRDSYPDLTILLREGGIEEIVSALEAGEIDIAFVRGPLPIREGLSHRVAITEKLMIALPQQHPCSEKASLALADLSDDPMISFQDDAGVGTERIIHDYAAKSGVTLQVGWRVSSATSLLGLVAEGIGWGFVPEGLARLGVPGVVFVPPTDDISAPLWAIWRDERVLSAALRNILDL</sequence>
<dbReference type="OrthoDB" id="7282659at2"/>
<dbReference type="Pfam" id="PF03466">
    <property type="entry name" value="LysR_substrate"/>
    <property type="match status" value="1"/>
</dbReference>
<reference evidence="6 7" key="1">
    <citation type="submission" date="2019-07" db="EMBL/GenBank/DDBJ databases">
        <title>Whole genome shotgun sequence of Acetobacter nitrogenifigens NBRC 105050.</title>
        <authorList>
            <person name="Hosoyama A."/>
            <person name="Uohara A."/>
            <person name="Ohji S."/>
            <person name="Ichikawa N."/>
        </authorList>
    </citation>
    <scope>NUCLEOTIDE SEQUENCE [LARGE SCALE GENOMIC DNA]</scope>
    <source>
        <strain evidence="6 7">NBRC 105050</strain>
    </source>
</reference>
<dbReference type="PRINTS" id="PR00039">
    <property type="entry name" value="HTHLYSR"/>
</dbReference>